<gene>
    <name evidence="1" type="ORF">FC36_GL001863</name>
</gene>
<dbReference type="Pfam" id="PF05119">
    <property type="entry name" value="Terminase_4"/>
    <property type="match status" value="1"/>
</dbReference>
<dbReference type="STRING" id="1423740.FC36_GL001863"/>
<name>A0A0R1T5N0_9LACO</name>
<sequence length="134" mass="15562">MRQETKLKAQMLAKDGFKELNDEPPTYLTGYAREEYLRVIPEIKKLPVRDMDLATVCLYCTWYAAYREILELIENVPDQEERVASYAYLDRVTKNIKGLTSDLGLTVDSRMRINTGILNSDKEDKPKTMKEMFG</sequence>
<evidence type="ECO:0000313" key="1">
    <source>
        <dbReference type="EMBL" id="KRL76625.1"/>
    </source>
</evidence>
<accession>A0A0R1T5N0</accession>
<protein>
    <submittedName>
        <fullName evidence="1">Uncharacterized protein</fullName>
    </submittedName>
</protein>
<dbReference type="InterPro" id="IPR006448">
    <property type="entry name" value="Phage_term_ssu_P27"/>
</dbReference>
<dbReference type="PATRIC" id="fig|1423740.3.peg.2011"/>
<dbReference type="EMBL" id="AZFH01000198">
    <property type="protein sequence ID" value="KRL76625.1"/>
    <property type="molecule type" value="Genomic_DNA"/>
</dbReference>
<evidence type="ECO:0000313" key="2">
    <source>
        <dbReference type="Proteomes" id="UP000051048"/>
    </source>
</evidence>
<dbReference type="Proteomes" id="UP000051048">
    <property type="component" value="Unassembled WGS sequence"/>
</dbReference>
<comment type="caution">
    <text evidence="1">The sequence shown here is derived from an EMBL/GenBank/DDBJ whole genome shotgun (WGS) entry which is preliminary data.</text>
</comment>
<dbReference type="AlphaFoldDB" id="A0A0R1T5N0"/>
<organism evidence="1 2">
    <name type="scientific">Ligilactobacillus equi DSM 15833 = JCM 10991</name>
    <dbReference type="NCBI Taxonomy" id="1423740"/>
    <lineage>
        <taxon>Bacteria</taxon>
        <taxon>Bacillati</taxon>
        <taxon>Bacillota</taxon>
        <taxon>Bacilli</taxon>
        <taxon>Lactobacillales</taxon>
        <taxon>Lactobacillaceae</taxon>
        <taxon>Ligilactobacillus</taxon>
    </lineage>
</organism>
<reference evidence="1 2" key="1">
    <citation type="journal article" date="2015" name="Genome Announc.">
        <title>Expanding the biotechnology potential of lactobacilli through comparative genomics of 213 strains and associated genera.</title>
        <authorList>
            <person name="Sun Z."/>
            <person name="Harris H.M."/>
            <person name="McCann A."/>
            <person name="Guo C."/>
            <person name="Argimon S."/>
            <person name="Zhang W."/>
            <person name="Yang X."/>
            <person name="Jeffery I.B."/>
            <person name="Cooney J.C."/>
            <person name="Kagawa T.F."/>
            <person name="Liu W."/>
            <person name="Song Y."/>
            <person name="Salvetti E."/>
            <person name="Wrobel A."/>
            <person name="Rasinkangas P."/>
            <person name="Parkhill J."/>
            <person name="Rea M.C."/>
            <person name="O'Sullivan O."/>
            <person name="Ritari J."/>
            <person name="Douillard F.P."/>
            <person name="Paul Ross R."/>
            <person name="Yang R."/>
            <person name="Briner A.E."/>
            <person name="Felis G.E."/>
            <person name="de Vos W.M."/>
            <person name="Barrangou R."/>
            <person name="Klaenhammer T.R."/>
            <person name="Caufield P.W."/>
            <person name="Cui Y."/>
            <person name="Zhang H."/>
            <person name="O'Toole P.W."/>
        </authorList>
    </citation>
    <scope>NUCLEOTIDE SEQUENCE [LARGE SCALE GENOMIC DNA]</scope>
    <source>
        <strain evidence="1 2">DSM 15833</strain>
    </source>
</reference>
<proteinExistence type="predicted"/>